<evidence type="ECO:0000313" key="2">
    <source>
        <dbReference type="Proteomes" id="UP001459277"/>
    </source>
</evidence>
<organism evidence="1 2">
    <name type="scientific">Lithocarpus litseifolius</name>
    <dbReference type="NCBI Taxonomy" id="425828"/>
    <lineage>
        <taxon>Eukaryota</taxon>
        <taxon>Viridiplantae</taxon>
        <taxon>Streptophyta</taxon>
        <taxon>Embryophyta</taxon>
        <taxon>Tracheophyta</taxon>
        <taxon>Spermatophyta</taxon>
        <taxon>Magnoliopsida</taxon>
        <taxon>eudicotyledons</taxon>
        <taxon>Gunneridae</taxon>
        <taxon>Pentapetalae</taxon>
        <taxon>rosids</taxon>
        <taxon>fabids</taxon>
        <taxon>Fagales</taxon>
        <taxon>Fagaceae</taxon>
        <taxon>Lithocarpus</taxon>
    </lineage>
</organism>
<dbReference type="AlphaFoldDB" id="A0AAW2DWE1"/>
<comment type="caution">
    <text evidence="1">The sequence shown here is derived from an EMBL/GenBank/DDBJ whole genome shotgun (WGS) entry which is preliminary data.</text>
</comment>
<name>A0AAW2DWE1_9ROSI</name>
<gene>
    <name evidence="1" type="ORF">SO802_001498</name>
</gene>
<evidence type="ECO:0000313" key="1">
    <source>
        <dbReference type="EMBL" id="KAL0014429.1"/>
    </source>
</evidence>
<proteinExistence type="predicted"/>
<dbReference type="Proteomes" id="UP001459277">
    <property type="component" value="Unassembled WGS sequence"/>
</dbReference>
<dbReference type="EMBL" id="JAZDWU010000001">
    <property type="protein sequence ID" value="KAL0014429.1"/>
    <property type="molecule type" value="Genomic_DNA"/>
</dbReference>
<accession>A0AAW2DWE1</accession>
<reference evidence="1 2" key="1">
    <citation type="submission" date="2024-01" db="EMBL/GenBank/DDBJ databases">
        <title>A telomere-to-telomere, gap-free genome of sweet tea (Lithocarpus litseifolius).</title>
        <authorList>
            <person name="Zhou J."/>
        </authorList>
    </citation>
    <scope>NUCLEOTIDE SEQUENCE [LARGE SCALE GENOMIC DNA]</scope>
    <source>
        <strain evidence="1">Zhou-2022a</strain>
        <tissue evidence="1">Leaf</tissue>
    </source>
</reference>
<keyword evidence="2" id="KW-1185">Reference proteome</keyword>
<sequence length="71" mass="8143">MDIKKKKKKLGDQDILGPCMSSYVDQESIESQILPSSQNYAGSDQGPRLFYTHFRDRALCPRLQSHSWPNT</sequence>
<protein>
    <submittedName>
        <fullName evidence="1">Uncharacterized protein</fullName>
    </submittedName>
</protein>